<evidence type="ECO:0000313" key="7">
    <source>
        <dbReference type="EMBL" id="KAF9520477.1"/>
    </source>
</evidence>
<gene>
    <name evidence="7" type="ORF">BS47DRAFT_1311388</name>
</gene>
<comment type="caution">
    <text evidence="7">The sequence shown here is derived from an EMBL/GenBank/DDBJ whole genome shotgun (WGS) entry which is preliminary data.</text>
</comment>
<dbReference type="InterPro" id="IPR037185">
    <property type="entry name" value="EmrE-like"/>
</dbReference>
<feature type="transmembrane region" description="Helical" evidence="6">
    <location>
        <begin position="358"/>
        <end position="378"/>
    </location>
</feature>
<feature type="transmembrane region" description="Helical" evidence="6">
    <location>
        <begin position="425"/>
        <end position="445"/>
    </location>
</feature>
<evidence type="ECO:0000256" key="4">
    <source>
        <dbReference type="ARBA" id="ARBA00023136"/>
    </source>
</evidence>
<dbReference type="NCBIfam" id="TIGR00803">
    <property type="entry name" value="nst"/>
    <property type="match status" value="1"/>
</dbReference>
<dbReference type="Proteomes" id="UP000886523">
    <property type="component" value="Unassembled WGS sequence"/>
</dbReference>
<dbReference type="PANTHER" id="PTHR10231">
    <property type="entry name" value="NUCLEOTIDE-SUGAR TRANSMEMBRANE TRANSPORTER"/>
    <property type="match status" value="1"/>
</dbReference>
<dbReference type="GO" id="GO:0015165">
    <property type="term" value="F:pyrimidine nucleotide-sugar transmembrane transporter activity"/>
    <property type="evidence" value="ECO:0007669"/>
    <property type="project" value="InterPro"/>
</dbReference>
<name>A0A9P6E0E5_9AGAM</name>
<dbReference type="AlphaFoldDB" id="A0A9P6E0E5"/>
<sequence>MCGLYSMQCNDPTIFIKLLFHFICSSTSQSLQLTPHFSSVVPNPTPLPPTDGRLHHRPGPSHLNGGPKSRYTPDPSLSSLRIPLDPGFQSDSKSSPPLSPKPTVFGLPLKYVSLITLAVQNALLTVIMHYSRISAPESRAYSAASAVLVNELLKGSISLMIALSHIDPHSGPNSVLEPITTAHRAYKRTPSIVTMSRHIIRFDVPSLTRRFQKLGNAIFSADCWKLSIPAILYVIQNNLQFVAASNLDVATFQVTYQMKILTTAAFSVALLRKKLTTTKWFALLFLAVGVGIVQIQSSRPVSSSSPESPTDAIETNSPHTHEMNPFKGFLAVSFACLTSGLAGVYFEMVLKGSKSDLWVRNVQLSLFSLLPALAPIILDTSAEAGPWFSFNMFRHFGSWAWATVSIQVLGGLITAVVIKYSDNILKGFATSLSIIFSFLASVALFDFHLTPSFLLGATIVLIATALYNQPDPPLDTLARSEASWGSGLGLDMTLGVTATTGNGRSSAMAPVFPDAPILGHYKEKPISQFSSLTQATSPSAIAATLGFSSSPSSSPVNPGRGIHGSLEKSLVPPLYRADETRYIIPARPHDLPPPSTSFGSFQRSPSPMSLEAPLLPADYWPRASSPSSPDVMNLRSDSGLELTLESRDRLPGSKNSDTGDTSLH</sequence>
<dbReference type="SUPFAM" id="SSF103481">
    <property type="entry name" value="Multidrug resistance efflux transporter EmrE"/>
    <property type="match status" value="1"/>
</dbReference>
<dbReference type="InterPro" id="IPR007271">
    <property type="entry name" value="Nuc_sug_transpt"/>
</dbReference>
<organism evidence="7 8">
    <name type="scientific">Hydnum rufescens UP504</name>
    <dbReference type="NCBI Taxonomy" id="1448309"/>
    <lineage>
        <taxon>Eukaryota</taxon>
        <taxon>Fungi</taxon>
        <taxon>Dikarya</taxon>
        <taxon>Basidiomycota</taxon>
        <taxon>Agaricomycotina</taxon>
        <taxon>Agaricomycetes</taxon>
        <taxon>Cantharellales</taxon>
        <taxon>Hydnaceae</taxon>
        <taxon>Hydnum</taxon>
    </lineage>
</organism>
<dbReference type="OrthoDB" id="408493at2759"/>
<evidence type="ECO:0000313" key="8">
    <source>
        <dbReference type="Proteomes" id="UP000886523"/>
    </source>
</evidence>
<evidence type="ECO:0000256" key="3">
    <source>
        <dbReference type="ARBA" id="ARBA00022989"/>
    </source>
</evidence>
<dbReference type="Pfam" id="PF04142">
    <property type="entry name" value="Nuc_sug_transp"/>
    <property type="match status" value="2"/>
</dbReference>
<feature type="transmembrane region" description="Helical" evidence="6">
    <location>
        <begin position="328"/>
        <end position="346"/>
    </location>
</feature>
<evidence type="ECO:0000256" key="5">
    <source>
        <dbReference type="SAM" id="MobiDB-lite"/>
    </source>
</evidence>
<feature type="transmembrane region" description="Helical" evidence="6">
    <location>
        <begin position="398"/>
        <end position="418"/>
    </location>
</feature>
<keyword evidence="8" id="KW-1185">Reference proteome</keyword>
<dbReference type="EMBL" id="MU128911">
    <property type="protein sequence ID" value="KAF9520477.1"/>
    <property type="molecule type" value="Genomic_DNA"/>
</dbReference>
<evidence type="ECO:0000256" key="6">
    <source>
        <dbReference type="SAM" id="Phobius"/>
    </source>
</evidence>
<accession>A0A9P6E0E5</accession>
<feature type="compositionally biased region" description="Polar residues" evidence="5">
    <location>
        <begin position="653"/>
        <end position="664"/>
    </location>
</feature>
<reference evidence="7" key="1">
    <citation type="journal article" date="2020" name="Nat. Commun.">
        <title>Large-scale genome sequencing of mycorrhizal fungi provides insights into the early evolution of symbiotic traits.</title>
        <authorList>
            <person name="Miyauchi S."/>
            <person name="Kiss E."/>
            <person name="Kuo A."/>
            <person name="Drula E."/>
            <person name="Kohler A."/>
            <person name="Sanchez-Garcia M."/>
            <person name="Morin E."/>
            <person name="Andreopoulos B."/>
            <person name="Barry K.W."/>
            <person name="Bonito G."/>
            <person name="Buee M."/>
            <person name="Carver A."/>
            <person name="Chen C."/>
            <person name="Cichocki N."/>
            <person name="Clum A."/>
            <person name="Culley D."/>
            <person name="Crous P.W."/>
            <person name="Fauchery L."/>
            <person name="Girlanda M."/>
            <person name="Hayes R.D."/>
            <person name="Keri Z."/>
            <person name="LaButti K."/>
            <person name="Lipzen A."/>
            <person name="Lombard V."/>
            <person name="Magnuson J."/>
            <person name="Maillard F."/>
            <person name="Murat C."/>
            <person name="Nolan M."/>
            <person name="Ohm R.A."/>
            <person name="Pangilinan J."/>
            <person name="Pereira M.F."/>
            <person name="Perotto S."/>
            <person name="Peter M."/>
            <person name="Pfister S."/>
            <person name="Riley R."/>
            <person name="Sitrit Y."/>
            <person name="Stielow J.B."/>
            <person name="Szollosi G."/>
            <person name="Zifcakova L."/>
            <person name="Stursova M."/>
            <person name="Spatafora J.W."/>
            <person name="Tedersoo L."/>
            <person name="Vaario L.M."/>
            <person name="Yamada A."/>
            <person name="Yan M."/>
            <person name="Wang P."/>
            <person name="Xu J."/>
            <person name="Bruns T."/>
            <person name="Baldrian P."/>
            <person name="Vilgalys R."/>
            <person name="Dunand C."/>
            <person name="Henrissat B."/>
            <person name="Grigoriev I.V."/>
            <person name="Hibbett D."/>
            <person name="Nagy L.G."/>
            <person name="Martin F.M."/>
        </authorList>
    </citation>
    <scope>NUCLEOTIDE SEQUENCE</scope>
    <source>
        <strain evidence="7">UP504</strain>
    </source>
</reference>
<keyword evidence="3 6" id="KW-1133">Transmembrane helix</keyword>
<evidence type="ECO:0000256" key="1">
    <source>
        <dbReference type="ARBA" id="ARBA00004141"/>
    </source>
</evidence>
<feature type="compositionally biased region" description="Polar residues" evidence="5">
    <location>
        <begin position="596"/>
        <end position="607"/>
    </location>
</feature>
<keyword evidence="2 6" id="KW-0812">Transmembrane</keyword>
<keyword evidence="4 6" id="KW-0472">Membrane</keyword>
<protein>
    <recommendedName>
        <fullName evidence="9">UDP-galactose transporter</fullName>
    </recommendedName>
</protein>
<feature type="region of interest" description="Disordered" evidence="5">
    <location>
        <begin position="585"/>
        <end position="664"/>
    </location>
</feature>
<feature type="region of interest" description="Disordered" evidence="5">
    <location>
        <begin position="42"/>
        <end position="76"/>
    </location>
</feature>
<comment type="subcellular location">
    <subcellularLocation>
        <location evidence="1">Membrane</location>
        <topology evidence="1">Multi-pass membrane protein</topology>
    </subcellularLocation>
</comment>
<feature type="region of interest" description="Disordered" evidence="5">
    <location>
        <begin position="546"/>
        <end position="566"/>
    </location>
</feature>
<proteinExistence type="predicted"/>
<feature type="transmembrane region" description="Helical" evidence="6">
    <location>
        <begin position="280"/>
        <end position="297"/>
    </location>
</feature>
<dbReference type="GO" id="GO:0000139">
    <property type="term" value="C:Golgi membrane"/>
    <property type="evidence" value="ECO:0007669"/>
    <property type="project" value="InterPro"/>
</dbReference>
<evidence type="ECO:0008006" key="9">
    <source>
        <dbReference type="Google" id="ProtNLM"/>
    </source>
</evidence>
<evidence type="ECO:0000256" key="2">
    <source>
        <dbReference type="ARBA" id="ARBA00022692"/>
    </source>
</evidence>